<dbReference type="GO" id="GO:0004803">
    <property type="term" value="F:transposase activity"/>
    <property type="evidence" value="ECO:0007669"/>
    <property type="project" value="TreeGrafter"/>
</dbReference>
<dbReference type="GO" id="GO:0005829">
    <property type="term" value="C:cytosol"/>
    <property type="evidence" value="ECO:0007669"/>
    <property type="project" value="TreeGrafter"/>
</dbReference>
<dbReference type="PANTHER" id="PTHR10948">
    <property type="entry name" value="TRANSPOSASE"/>
    <property type="match status" value="1"/>
</dbReference>
<evidence type="ECO:0000313" key="2">
    <source>
        <dbReference type="EMBL" id="GFE25696.1"/>
    </source>
</evidence>
<evidence type="ECO:0008006" key="4">
    <source>
        <dbReference type="Google" id="ProtNLM"/>
    </source>
</evidence>
<evidence type="ECO:0000313" key="3">
    <source>
        <dbReference type="Proteomes" id="UP000429552"/>
    </source>
</evidence>
<dbReference type="GO" id="GO:0032196">
    <property type="term" value="P:transposition"/>
    <property type="evidence" value="ECO:0007669"/>
    <property type="project" value="TreeGrafter"/>
</dbReference>
<comment type="caution">
    <text evidence="2">The sequence shown here is derived from an EMBL/GenBank/DDBJ whole genome shotgun (WGS) entry which is preliminary data.</text>
</comment>
<dbReference type="Proteomes" id="UP000429552">
    <property type="component" value="Unassembled WGS sequence"/>
</dbReference>
<accession>A0A640TU44</accession>
<dbReference type="PANTHER" id="PTHR10948:SF23">
    <property type="entry name" value="TRANSPOSASE INSI FOR INSERTION SEQUENCE ELEMENT IS30A-RELATED"/>
    <property type="match status" value="1"/>
</dbReference>
<dbReference type="AlphaFoldDB" id="A0A640TU44"/>
<proteinExistence type="predicted"/>
<dbReference type="InterPro" id="IPR051917">
    <property type="entry name" value="Transposase-Integrase"/>
</dbReference>
<protein>
    <recommendedName>
        <fullName evidence="4">Integrase catalytic domain-containing protein</fullName>
    </recommendedName>
</protein>
<evidence type="ECO:0000256" key="1">
    <source>
        <dbReference type="SAM" id="MobiDB-lite"/>
    </source>
</evidence>
<name>A0A640TU44_STRNI</name>
<organism evidence="2 3">
    <name type="scientific">Streptomyces nigrescens</name>
    <dbReference type="NCBI Taxonomy" id="1920"/>
    <lineage>
        <taxon>Bacteria</taxon>
        <taxon>Bacillati</taxon>
        <taxon>Actinomycetota</taxon>
        <taxon>Actinomycetes</taxon>
        <taxon>Kitasatosporales</taxon>
        <taxon>Streptomycetaceae</taxon>
        <taxon>Streptomyces</taxon>
    </lineage>
</organism>
<feature type="compositionally biased region" description="Basic residues" evidence="1">
    <location>
        <begin position="108"/>
        <end position="120"/>
    </location>
</feature>
<dbReference type="EMBL" id="BLIP01000002">
    <property type="protein sequence ID" value="GFE25696.1"/>
    <property type="molecule type" value="Genomic_DNA"/>
</dbReference>
<dbReference type="InterPro" id="IPR053392">
    <property type="entry name" value="Transposase_IS30-like"/>
</dbReference>
<gene>
    <name evidence="2" type="ORF">Sliba_61490</name>
</gene>
<feature type="region of interest" description="Disordered" evidence="1">
    <location>
        <begin position="100"/>
        <end position="126"/>
    </location>
</feature>
<sequence>MTHETIYRALYTQARGGLWREISRRLRTGRCVRKGRRHPDQRQPRFLHPMAMISQRPFEPADRSVPGHWEGDLIIGAKNGSAIGTLVERSTRYTLLVHLPKRSAPGSPRRRSWRPSRTFRRTSSTR</sequence>
<dbReference type="NCBIfam" id="NF033563">
    <property type="entry name" value="transpos_IS30"/>
    <property type="match status" value="1"/>
</dbReference>
<reference evidence="2 3" key="1">
    <citation type="submission" date="2019-12" db="EMBL/GenBank/DDBJ databases">
        <title>Whole genome shotgun sequence of Streptomyces libani subsp. libani NBRC 13452.</title>
        <authorList>
            <person name="Ichikawa N."/>
            <person name="Kimura A."/>
            <person name="Kitahashi Y."/>
            <person name="Komaki H."/>
            <person name="Tamura T."/>
        </authorList>
    </citation>
    <scope>NUCLEOTIDE SEQUENCE [LARGE SCALE GENOMIC DNA]</scope>
    <source>
        <strain evidence="2 3">NBRC 13452</strain>
    </source>
</reference>